<sequence>MAETKMAVEKEIGLFAHLCRQRNGAAKVFPHCGEKGFAFSRRVQGFKLSEASLKALKRG</sequence>
<dbReference type="RefSeq" id="WP_293724114.1">
    <property type="nucleotide sequence ID" value="NZ_CAJLOJ010000015.1"/>
</dbReference>
<evidence type="ECO:0000313" key="2">
    <source>
        <dbReference type="Proteomes" id="UP000186777"/>
    </source>
</evidence>
<accession>A0A1Q6R8P7</accession>
<reference evidence="1 2" key="1">
    <citation type="journal article" date="2016" name="Nat. Biotechnol.">
        <title>Measurement of bacterial replication rates in microbial communities.</title>
        <authorList>
            <person name="Brown C.T."/>
            <person name="Olm M.R."/>
            <person name="Thomas B.C."/>
            <person name="Banfield J.F."/>
        </authorList>
    </citation>
    <scope>NUCLEOTIDE SEQUENCE [LARGE SCALE GENOMIC DNA]</scope>
    <source>
        <strain evidence="1">46_33</strain>
    </source>
</reference>
<dbReference type="AlphaFoldDB" id="A0A1Q6R8P7"/>
<protein>
    <submittedName>
        <fullName evidence="1">Uncharacterized protein</fullName>
    </submittedName>
</protein>
<name>A0A1Q6R8P7_9FIRM</name>
<dbReference type="EMBL" id="MNTG01000011">
    <property type="protein sequence ID" value="OLA38680.1"/>
    <property type="molecule type" value="Genomic_DNA"/>
</dbReference>
<evidence type="ECO:0000313" key="1">
    <source>
        <dbReference type="EMBL" id="OLA38680.1"/>
    </source>
</evidence>
<organism evidence="1 2">
    <name type="scientific">Phascolarctobacterium succinatutens</name>
    <dbReference type="NCBI Taxonomy" id="626940"/>
    <lineage>
        <taxon>Bacteria</taxon>
        <taxon>Bacillati</taxon>
        <taxon>Bacillota</taxon>
        <taxon>Negativicutes</taxon>
        <taxon>Acidaminococcales</taxon>
        <taxon>Acidaminococcaceae</taxon>
        <taxon>Phascolarctobacterium</taxon>
    </lineage>
</organism>
<proteinExistence type="predicted"/>
<comment type="caution">
    <text evidence="1">The sequence shown here is derived from an EMBL/GenBank/DDBJ whole genome shotgun (WGS) entry which is preliminary data.</text>
</comment>
<gene>
    <name evidence="1" type="ORF">BHW43_03090</name>
</gene>
<dbReference type="Proteomes" id="UP000186777">
    <property type="component" value="Unassembled WGS sequence"/>
</dbReference>